<evidence type="ECO:0000313" key="1">
    <source>
        <dbReference type="EMBL" id="HJH20841.1"/>
    </source>
</evidence>
<dbReference type="Pfam" id="PF06564">
    <property type="entry name" value="CBP_BcsQ"/>
    <property type="match status" value="1"/>
</dbReference>
<reference evidence="1" key="1">
    <citation type="journal article" date="2021" name="PeerJ">
        <title>Extensive microbial diversity within the chicken gut microbiome revealed by metagenomics and culture.</title>
        <authorList>
            <person name="Gilroy R."/>
            <person name="Ravi A."/>
            <person name="Getino M."/>
            <person name="Pursley I."/>
            <person name="Horton D.L."/>
            <person name="Alikhan N.F."/>
            <person name="Baker D."/>
            <person name="Gharbi K."/>
            <person name="Hall N."/>
            <person name="Watson M."/>
            <person name="Adriaenssens E.M."/>
            <person name="Foster-Nyarko E."/>
            <person name="Jarju S."/>
            <person name="Secka A."/>
            <person name="Antonio M."/>
            <person name="Oren A."/>
            <person name="Chaudhuri R.R."/>
            <person name="La Ragione R."/>
            <person name="Hildebrand F."/>
            <person name="Pallen M.J."/>
        </authorList>
    </citation>
    <scope>NUCLEOTIDE SEQUENCE</scope>
    <source>
        <strain evidence="1">ChiSjej2B20-17149</strain>
    </source>
</reference>
<protein>
    <submittedName>
        <fullName evidence="1">Cellulose synthase operon protein YhjQ</fullName>
    </submittedName>
</protein>
<evidence type="ECO:0000313" key="2">
    <source>
        <dbReference type="Proteomes" id="UP000752172"/>
    </source>
</evidence>
<accession>A0A921NJF5</accession>
<dbReference type="Gene3D" id="3.40.50.300">
    <property type="entry name" value="P-loop containing nucleotide triphosphate hydrolases"/>
    <property type="match status" value="1"/>
</dbReference>
<dbReference type="EMBL" id="DYTS01000339">
    <property type="protein sequence ID" value="HJH20841.1"/>
    <property type="molecule type" value="Genomic_DNA"/>
</dbReference>
<dbReference type="NCBIfam" id="TIGR03371">
    <property type="entry name" value="cellulose_yhjQ"/>
    <property type="match status" value="1"/>
</dbReference>
<gene>
    <name evidence="1" type="primary">yhjQ</name>
    <name evidence="1" type="ORF">K8W20_19265</name>
</gene>
<dbReference type="AlphaFoldDB" id="A0A921NJF5"/>
<dbReference type="InterPro" id="IPR027417">
    <property type="entry name" value="P-loop_NTPase"/>
</dbReference>
<dbReference type="InterPro" id="IPR050678">
    <property type="entry name" value="DNA_Partitioning_ATPase"/>
</dbReference>
<proteinExistence type="predicted"/>
<organism evidence="1 2">
    <name type="scientific">Pseudomonas lactis</name>
    <dbReference type="NCBI Taxonomy" id="1615674"/>
    <lineage>
        <taxon>Bacteria</taxon>
        <taxon>Pseudomonadati</taxon>
        <taxon>Pseudomonadota</taxon>
        <taxon>Gammaproteobacteria</taxon>
        <taxon>Pseudomonadales</taxon>
        <taxon>Pseudomonadaceae</taxon>
        <taxon>Pseudomonas</taxon>
    </lineage>
</organism>
<dbReference type="InterPro" id="IPR017746">
    <property type="entry name" value="Cellulose_synthase_operon_BcsQ"/>
</dbReference>
<dbReference type="PANTHER" id="PTHR13696:SF99">
    <property type="entry name" value="COBYRINIC ACID AC-DIAMIDE SYNTHASE"/>
    <property type="match status" value="1"/>
</dbReference>
<dbReference type="PANTHER" id="PTHR13696">
    <property type="entry name" value="P-LOOP CONTAINING NUCLEOSIDE TRIPHOSPHATE HYDROLASE"/>
    <property type="match status" value="1"/>
</dbReference>
<dbReference type="Proteomes" id="UP000752172">
    <property type="component" value="Unassembled WGS sequence"/>
</dbReference>
<dbReference type="SUPFAM" id="SSF52540">
    <property type="entry name" value="P-loop containing nucleoside triphosphate hydrolases"/>
    <property type="match status" value="1"/>
</dbReference>
<sequence length="239" mass="26295">MTSLSVRGVRGGVGTTSLVAAIGYALESLGERVLMIDMCPENLLRLHCNLQAQQASGWARGMLDGQSWHTHAWGLTPTLHILPYGGLTADESASIEQQLVADPQLWARRQASLAPHYDWLLFDLPQRLPGHSAVGPCLLPIQVVEADAACHVLLLQQAMNSPVLVNRFDPGRQLQRDLLLIWRKHYSARLLPLTVHADEAMCEALACKQPVGQYAPDSLAAKDALSLATWCLTRRRELT</sequence>
<name>A0A921NJF5_9PSED</name>
<reference evidence="1" key="2">
    <citation type="submission" date="2021-09" db="EMBL/GenBank/DDBJ databases">
        <authorList>
            <person name="Gilroy R."/>
        </authorList>
    </citation>
    <scope>NUCLEOTIDE SEQUENCE</scope>
    <source>
        <strain evidence="1">ChiSjej2B20-17149</strain>
    </source>
</reference>
<dbReference type="RefSeq" id="WP_069553234.1">
    <property type="nucleotide sequence ID" value="NZ_DYTS01000339.1"/>
</dbReference>
<comment type="caution">
    <text evidence="1">The sequence shown here is derived from an EMBL/GenBank/DDBJ whole genome shotgun (WGS) entry which is preliminary data.</text>
</comment>